<dbReference type="Ensembl" id="ENSMALT00000012792.1">
    <property type="protein sequence ID" value="ENSMALP00000012525.1"/>
    <property type="gene ID" value="ENSMALG00000008887.1"/>
</dbReference>
<reference evidence="2" key="2">
    <citation type="submission" date="2025-09" db="UniProtKB">
        <authorList>
            <consortium name="Ensembl"/>
        </authorList>
    </citation>
    <scope>IDENTIFICATION</scope>
</reference>
<dbReference type="STRING" id="43700.ENSMALP00000012525"/>
<keyword evidence="1" id="KW-0175">Coiled coil</keyword>
<evidence type="ECO:0008006" key="4">
    <source>
        <dbReference type="Google" id="ProtNLM"/>
    </source>
</evidence>
<protein>
    <recommendedName>
        <fullName evidence="4">C-type lectin domain-containing protein</fullName>
    </recommendedName>
</protein>
<evidence type="ECO:0000256" key="1">
    <source>
        <dbReference type="SAM" id="Coils"/>
    </source>
</evidence>
<dbReference type="AlphaFoldDB" id="A0A3Q3J733"/>
<dbReference type="InterPro" id="IPR016187">
    <property type="entry name" value="CTDL_fold"/>
</dbReference>
<keyword evidence="3" id="KW-1185">Reference proteome</keyword>
<reference evidence="2" key="1">
    <citation type="submission" date="2025-08" db="UniProtKB">
        <authorList>
            <consortium name="Ensembl"/>
        </authorList>
    </citation>
    <scope>IDENTIFICATION</scope>
</reference>
<sequence>NCIITITEAHFHFAVVALSNTSDDKELQQLKDNQTTLLALTSNLTNLNNKISSDNENLRKNYTNLRVQCDNLTQASAVLKSTITSLTAENQDLKTQRNNLTQRIQNMERNSNELNISRTQWSIDAYCPRESNGRKCNACQKGWELFQSSCYTFNDAEPPNQKTWEEAREDCRGKISDLAVIDNDTEKVMKKM</sequence>
<evidence type="ECO:0000313" key="3">
    <source>
        <dbReference type="Proteomes" id="UP000261600"/>
    </source>
</evidence>
<feature type="coiled-coil region" evidence="1">
    <location>
        <begin position="48"/>
        <end position="117"/>
    </location>
</feature>
<accession>A0A3Q3J733</accession>
<dbReference type="Proteomes" id="UP000261600">
    <property type="component" value="Unplaced"/>
</dbReference>
<dbReference type="Gene3D" id="3.10.100.10">
    <property type="entry name" value="Mannose-Binding Protein A, subunit A"/>
    <property type="match status" value="1"/>
</dbReference>
<dbReference type="InterPro" id="IPR016186">
    <property type="entry name" value="C-type_lectin-like/link_sf"/>
</dbReference>
<proteinExistence type="predicted"/>
<dbReference type="SUPFAM" id="SSF56436">
    <property type="entry name" value="C-type lectin-like"/>
    <property type="match status" value="1"/>
</dbReference>
<organism evidence="2 3">
    <name type="scientific">Monopterus albus</name>
    <name type="common">Swamp eel</name>
    <dbReference type="NCBI Taxonomy" id="43700"/>
    <lineage>
        <taxon>Eukaryota</taxon>
        <taxon>Metazoa</taxon>
        <taxon>Chordata</taxon>
        <taxon>Craniata</taxon>
        <taxon>Vertebrata</taxon>
        <taxon>Euteleostomi</taxon>
        <taxon>Actinopterygii</taxon>
        <taxon>Neopterygii</taxon>
        <taxon>Teleostei</taxon>
        <taxon>Neoteleostei</taxon>
        <taxon>Acanthomorphata</taxon>
        <taxon>Anabantaria</taxon>
        <taxon>Synbranchiformes</taxon>
        <taxon>Synbranchidae</taxon>
        <taxon>Monopterus</taxon>
    </lineage>
</organism>
<name>A0A3Q3J733_MONAL</name>
<evidence type="ECO:0000313" key="2">
    <source>
        <dbReference type="Ensembl" id="ENSMALP00000012525.1"/>
    </source>
</evidence>